<evidence type="ECO:0000313" key="2">
    <source>
        <dbReference type="EMBL" id="NEV60558.1"/>
    </source>
</evidence>
<reference evidence="2 3" key="1">
    <citation type="submission" date="2020-02" db="EMBL/GenBank/DDBJ databases">
        <title>Genome sequences of Thiorhodococcus mannitoliphagus and Thiorhodococcus minor, purple sulfur photosynthetic bacteria in the gammaproteobacterial family, Chromatiaceae.</title>
        <authorList>
            <person name="Aviles F.A."/>
            <person name="Meyer T.E."/>
            <person name="Kyndt J.A."/>
        </authorList>
    </citation>
    <scope>NUCLEOTIDE SEQUENCE [LARGE SCALE GENOMIC DNA]</scope>
    <source>
        <strain evidence="2 3">DSM 11518</strain>
    </source>
</reference>
<evidence type="ECO:0008006" key="4">
    <source>
        <dbReference type="Google" id="ProtNLM"/>
    </source>
</evidence>
<sequence>MSRAIICCVLFAAISFAGLSSGCGSDVTNTKPASTMTAHDAINAKIEDGTINVKGETDTAPLP</sequence>
<evidence type="ECO:0000313" key="3">
    <source>
        <dbReference type="Proteomes" id="UP000483379"/>
    </source>
</evidence>
<dbReference type="Proteomes" id="UP000483379">
    <property type="component" value="Unassembled WGS sequence"/>
</dbReference>
<feature type="signal peptide" evidence="1">
    <location>
        <begin position="1"/>
        <end position="17"/>
    </location>
</feature>
<keyword evidence="3" id="KW-1185">Reference proteome</keyword>
<comment type="caution">
    <text evidence="2">The sequence shown here is derived from an EMBL/GenBank/DDBJ whole genome shotgun (WGS) entry which is preliminary data.</text>
</comment>
<keyword evidence="1" id="KW-0732">Signal</keyword>
<name>A0A6M0JSQ5_9GAMM</name>
<dbReference type="PROSITE" id="PS51257">
    <property type="entry name" value="PROKAR_LIPOPROTEIN"/>
    <property type="match status" value="1"/>
</dbReference>
<dbReference type="EMBL" id="JAAIJQ010000003">
    <property type="protein sequence ID" value="NEV60558.1"/>
    <property type="molecule type" value="Genomic_DNA"/>
</dbReference>
<accession>A0A6M0JSQ5</accession>
<gene>
    <name evidence="2" type="ORF">G3446_01400</name>
</gene>
<protein>
    <recommendedName>
        <fullName evidence="4">BON domain-containing protein</fullName>
    </recommendedName>
</protein>
<evidence type="ECO:0000256" key="1">
    <source>
        <dbReference type="SAM" id="SignalP"/>
    </source>
</evidence>
<dbReference type="RefSeq" id="WP_164450607.1">
    <property type="nucleotide sequence ID" value="NZ_JAAIJQ010000003.1"/>
</dbReference>
<organism evidence="2 3">
    <name type="scientific">Thiorhodococcus minor</name>
    <dbReference type="NCBI Taxonomy" id="57489"/>
    <lineage>
        <taxon>Bacteria</taxon>
        <taxon>Pseudomonadati</taxon>
        <taxon>Pseudomonadota</taxon>
        <taxon>Gammaproteobacteria</taxon>
        <taxon>Chromatiales</taxon>
        <taxon>Chromatiaceae</taxon>
        <taxon>Thiorhodococcus</taxon>
    </lineage>
</organism>
<proteinExistence type="predicted"/>
<feature type="chain" id="PRO_5027000565" description="BON domain-containing protein" evidence="1">
    <location>
        <begin position="18"/>
        <end position="63"/>
    </location>
</feature>
<dbReference type="AlphaFoldDB" id="A0A6M0JSQ5"/>